<reference evidence="1" key="1">
    <citation type="submission" date="2020-11" db="EMBL/GenBank/DDBJ databases">
        <title>Nocardioides sp. nov., isolated from Soil of Cynanchum wilfordii Hemsley rhizosphere.</title>
        <authorList>
            <person name="Lee J.-S."/>
            <person name="Suh M.K."/>
            <person name="Kim J.-S."/>
        </authorList>
    </citation>
    <scope>NUCLEOTIDE SEQUENCE</scope>
    <source>
        <strain evidence="1">KCTC 19275</strain>
    </source>
</reference>
<evidence type="ECO:0008006" key="3">
    <source>
        <dbReference type="Google" id="ProtNLM"/>
    </source>
</evidence>
<dbReference type="Proteomes" id="UP000640489">
    <property type="component" value="Unassembled WGS sequence"/>
</dbReference>
<keyword evidence="2" id="KW-1185">Reference proteome</keyword>
<dbReference type="GO" id="GO:0003951">
    <property type="term" value="F:NAD+ kinase activity"/>
    <property type="evidence" value="ECO:0007669"/>
    <property type="project" value="InterPro"/>
</dbReference>
<dbReference type="SUPFAM" id="SSF111331">
    <property type="entry name" value="NAD kinase/diacylglycerol kinase-like"/>
    <property type="match status" value="1"/>
</dbReference>
<dbReference type="InterPro" id="IPR017437">
    <property type="entry name" value="ATP-NAD_kinase_PpnK-typ_C"/>
</dbReference>
<gene>
    <name evidence="1" type="ORF">ISU07_13940</name>
</gene>
<dbReference type="PANTHER" id="PTHR13158">
    <property type="match status" value="1"/>
</dbReference>
<dbReference type="InterPro" id="IPR016064">
    <property type="entry name" value="NAD/diacylglycerol_kinase_sf"/>
</dbReference>
<name>A0A930YDG7_9ACTN</name>
<organism evidence="1 2">
    <name type="scientific">Nocardioides islandensis</name>
    <dbReference type="NCBI Taxonomy" id="433663"/>
    <lineage>
        <taxon>Bacteria</taxon>
        <taxon>Bacillati</taxon>
        <taxon>Actinomycetota</taxon>
        <taxon>Actinomycetes</taxon>
        <taxon>Propionibacteriales</taxon>
        <taxon>Nocardioidaceae</taxon>
        <taxon>Nocardioides</taxon>
    </lineage>
</organism>
<dbReference type="PANTHER" id="PTHR13158:SF5">
    <property type="entry name" value="NAD KINASE 2, MITOCHONDRIAL"/>
    <property type="match status" value="1"/>
</dbReference>
<proteinExistence type="predicted"/>
<dbReference type="GO" id="GO:0019674">
    <property type="term" value="P:NAD+ metabolic process"/>
    <property type="evidence" value="ECO:0007669"/>
    <property type="project" value="InterPro"/>
</dbReference>
<dbReference type="AlphaFoldDB" id="A0A930YDG7"/>
<dbReference type="Gene3D" id="2.60.200.30">
    <property type="entry name" value="Probable inorganic polyphosphate/atp-NAD kinase, domain 2"/>
    <property type="match status" value="1"/>
</dbReference>
<sequence length="294" mass="31671">MTLAPRAILVHRRSEYDELVARHGTARQVEFFLAQRGRSLAEVRDRDERLREALRQVAAVIPATWRRGEVERADLSRFAFAPEDVVLVVGQDGLVANVAKYVDGQPVVGFDPEPGRNPGVLVPHAPEAAGAAILRAVHGSCLELTMVEATSDTGESVRALNEVYIGQPGHQSARYELRVGGGSELQSSSGLLVGTGTGATGWLRSAWQERHSLLALPGRADRSLAWFVREAWPSPATGTSLTEGLVARDGALEVVSASDLLVCFGDGIEADALRLAWGQRLTVRVAETTLRLVV</sequence>
<dbReference type="RefSeq" id="WP_194707411.1">
    <property type="nucleotide sequence ID" value="NZ_JADKPN010000008.1"/>
</dbReference>
<dbReference type="EMBL" id="JADKPN010000008">
    <property type="protein sequence ID" value="MBF4764231.1"/>
    <property type="molecule type" value="Genomic_DNA"/>
</dbReference>
<comment type="caution">
    <text evidence="1">The sequence shown here is derived from an EMBL/GenBank/DDBJ whole genome shotgun (WGS) entry which is preliminary data.</text>
</comment>
<evidence type="ECO:0000313" key="2">
    <source>
        <dbReference type="Proteomes" id="UP000640489"/>
    </source>
</evidence>
<evidence type="ECO:0000313" key="1">
    <source>
        <dbReference type="EMBL" id="MBF4764231.1"/>
    </source>
</evidence>
<protein>
    <recommendedName>
        <fullName evidence="3">Inorganic polyphosphate kinase</fullName>
    </recommendedName>
</protein>
<accession>A0A930YDG7</accession>